<evidence type="ECO:0000313" key="1">
    <source>
        <dbReference type="EMBL" id="GFU60512.1"/>
    </source>
</evidence>
<comment type="caution">
    <text evidence="1">The sequence shown here is derived from an EMBL/GenBank/DDBJ whole genome shotgun (WGS) entry which is preliminary data.</text>
</comment>
<accession>A0A8X6QZW0</accession>
<keyword evidence="2" id="KW-1185">Reference proteome</keyword>
<organism evidence="1 2">
    <name type="scientific">Nephila pilipes</name>
    <name type="common">Giant wood spider</name>
    <name type="synonym">Nephila maculata</name>
    <dbReference type="NCBI Taxonomy" id="299642"/>
    <lineage>
        <taxon>Eukaryota</taxon>
        <taxon>Metazoa</taxon>
        <taxon>Ecdysozoa</taxon>
        <taxon>Arthropoda</taxon>
        <taxon>Chelicerata</taxon>
        <taxon>Arachnida</taxon>
        <taxon>Araneae</taxon>
        <taxon>Araneomorphae</taxon>
        <taxon>Entelegynae</taxon>
        <taxon>Araneoidea</taxon>
        <taxon>Nephilidae</taxon>
        <taxon>Nephila</taxon>
    </lineage>
</organism>
<dbReference type="EMBL" id="BMAW01040680">
    <property type="protein sequence ID" value="GFU60512.1"/>
    <property type="molecule type" value="Genomic_DNA"/>
</dbReference>
<sequence>MGKAILFKTGWAKEVLDALRADDRNLGRGGLLGMAFSCRGIIDNHLKKSQTVELFLEDFKGKNRLRVVFSVIHLQMCYEG</sequence>
<name>A0A8X6QZW0_NEPPI</name>
<reference evidence="1" key="1">
    <citation type="submission" date="2020-08" db="EMBL/GenBank/DDBJ databases">
        <title>Multicomponent nature underlies the extraordinary mechanical properties of spider dragline silk.</title>
        <authorList>
            <person name="Kono N."/>
            <person name="Nakamura H."/>
            <person name="Mori M."/>
            <person name="Yoshida Y."/>
            <person name="Ohtoshi R."/>
            <person name="Malay A.D."/>
            <person name="Moran D.A.P."/>
            <person name="Tomita M."/>
            <person name="Numata K."/>
            <person name="Arakawa K."/>
        </authorList>
    </citation>
    <scope>NUCLEOTIDE SEQUENCE</scope>
</reference>
<proteinExistence type="predicted"/>
<evidence type="ECO:0000313" key="2">
    <source>
        <dbReference type="Proteomes" id="UP000887013"/>
    </source>
</evidence>
<gene>
    <name evidence="1" type="ORF">NPIL_565911</name>
</gene>
<dbReference type="Proteomes" id="UP000887013">
    <property type="component" value="Unassembled WGS sequence"/>
</dbReference>
<protein>
    <submittedName>
        <fullName evidence="1">Uncharacterized protein</fullName>
    </submittedName>
</protein>
<dbReference type="AlphaFoldDB" id="A0A8X6QZW0"/>